<dbReference type="HOGENOM" id="CLU_1473910_0_0_0"/>
<sequence length="183" mass="21393">MSTVNLGHPANLFSFLAIGHGEDMGKNVDPFYGRMSAIGEKLKALGWIEKLDSDRQDIWYEWTDVGKTHFDTFFSDMESTKKFSREEMEFVAKNIFYLGIKTKCEREYLLVSLTDTFDLWGNERLVAVTGSLRSEFKRQDIFDFVSWIYANNDCEIVIYRWNSLHDWVMRIPSGVYKLKSPPN</sequence>
<organism evidence="1 2">
    <name type="scientific">Planctopirus limnophila (strain ATCC 43296 / DSM 3776 / IFAM 1008 / Mu 290)</name>
    <name type="common">Planctomyces limnophilus</name>
    <dbReference type="NCBI Taxonomy" id="521674"/>
    <lineage>
        <taxon>Bacteria</taxon>
        <taxon>Pseudomonadati</taxon>
        <taxon>Planctomycetota</taxon>
        <taxon>Planctomycetia</taxon>
        <taxon>Planctomycetales</taxon>
        <taxon>Planctomycetaceae</taxon>
        <taxon>Planctopirus</taxon>
    </lineage>
</organism>
<reference evidence="1 2" key="1">
    <citation type="journal article" date="2010" name="Stand. Genomic Sci.">
        <title>Complete genome sequence of Planctomyces limnophilus type strain (Mu 290).</title>
        <authorList>
            <person name="Labutti K."/>
            <person name="Sikorski J."/>
            <person name="Schneider S."/>
            <person name="Nolan M."/>
            <person name="Lucas S."/>
            <person name="Glavina Del Rio T."/>
            <person name="Tice H."/>
            <person name="Cheng J.F."/>
            <person name="Goodwin L."/>
            <person name="Pitluck S."/>
            <person name="Liolios K."/>
            <person name="Ivanova N."/>
            <person name="Mavromatis K."/>
            <person name="Mikhailova N."/>
            <person name="Pati A."/>
            <person name="Chen A."/>
            <person name="Palaniappan K."/>
            <person name="Land M."/>
            <person name="Hauser L."/>
            <person name="Chang Y.J."/>
            <person name="Jeffries C.D."/>
            <person name="Tindall B.J."/>
            <person name="Rohde M."/>
            <person name="Goker M."/>
            <person name="Woyke T."/>
            <person name="Bristow J."/>
            <person name="Eisen J.A."/>
            <person name="Markowitz V."/>
            <person name="Hugenholtz P."/>
            <person name="Kyrpides N.C."/>
            <person name="Klenk H.P."/>
            <person name="Lapidus A."/>
        </authorList>
    </citation>
    <scope>NUCLEOTIDE SEQUENCE [LARGE SCALE GENOMIC DNA]</scope>
    <source>
        <strain evidence="2">ATCC 43296 / DSM 3776 / IFAM 1008 / 290</strain>
    </source>
</reference>
<dbReference type="Proteomes" id="UP000002220">
    <property type="component" value="Chromosome"/>
</dbReference>
<dbReference type="STRING" id="521674.Plim_1945"/>
<dbReference type="AlphaFoldDB" id="D5SXT8"/>
<evidence type="ECO:0000313" key="2">
    <source>
        <dbReference type="Proteomes" id="UP000002220"/>
    </source>
</evidence>
<proteinExistence type="predicted"/>
<accession>D5SXT8</accession>
<evidence type="ECO:0000313" key="1">
    <source>
        <dbReference type="EMBL" id="ADG67775.1"/>
    </source>
</evidence>
<dbReference type="EMBL" id="CP001744">
    <property type="protein sequence ID" value="ADG67775.1"/>
    <property type="molecule type" value="Genomic_DNA"/>
</dbReference>
<dbReference type="KEGG" id="plm:Plim_1945"/>
<protein>
    <submittedName>
        <fullName evidence="1">Uncharacterized protein</fullName>
    </submittedName>
</protein>
<name>D5SXT8_PLAL2</name>
<gene>
    <name evidence="1" type="ordered locus">Plim_1945</name>
</gene>
<keyword evidence="2" id="KW-1185">Reference proteome</keyword>